<evidence type="ECO:0000256" key="4">
    <source>
        <dbReference type="ARBA" id="ARBA00038168"/>
    </source>
</evidence>
<evidence type="ECO:0000256" key="3">
    <source>
        <dbReference type="ARBA" id="ARBA00023004"/>
    </source>
</evidence>
<dbReference type="EMBL" id="HBEA01012608">
    <property type="protein sequence ID" value="CAD8260103.1"/>
    <property type="molecule type" value="Transcribed_RNA"/>
</dbReference>
<keyword evidence="1" id="KW-0349">Heme</keyword>
<feature type="domain" description="Cytochrome b5 heme-binding" evidence="5">
    <location>
        <begin position="193"/>
        <end position="290"/>
    </location>
</feature>
<gene>
    <name evidence="6" type="ORF">PPYR1160_LOCUS9605</name>
</gene>
<organism evidence="6">
    <name type="scientific">Pinguiococcus pyrenoidosus</name>
    <dbReference type="NCBI Taxonomy" id="172671"/>
    <lineage>
        <taxon>Eukaryota</taxon>
        <taxon>Sar</taxon>
        <taxon>Stramenopiles</taxon>
        <taxon>Ochrophyta</taxon>
        <taxon>Pinguiophyceae</taxon>
        <taxon>Pinguiochrysidales</taxon>
        <taxon>Pinguiochrysidaceae</taxon>
        <taxon>Pinguiococcus</taxon>
    </lineage>
</organism>
<dbReference type="PANTHER" id="PTHR19359">
    <property type="entry name" value="CYTOCHROME B5"/>
    <property type="match status" value="1"/>
</dbReference>
<evidence type="ECO:0000313" key="6">
    <source>
        <dbReference type="EMBL" id="CAD8260103.1"/>
    </source>
</evidence>
<dbReference type="Pfam" id="PF00173">
    <property type="entry name" value="Cyt-b5"/>
    <property type="match status" value="1"/>
</dbReference>
<dbReference type="InterPro" id="IPR036400">
    <property type="entry name" value="Cyt_B5-like_heme/steroid_sf"/>
</dbReference>
<name>A0A7R9UCK6_9STRA</name>
<dbReference type="InterPro" id="IPR050668">
    <property type="entry name" value="Cytochrome_b5"/>
</dbReference>
<dbReference type="GO" id="GO:0016020">
    <property type="term" value="C:membrane"/>
    <property type="evidence" value="ECO:0007669"/>
    <property type="project" value="TreeGrafter"/>
</dbReference>
<evidence type="ECO:0000259" key="5">
    <source>
        <dbReference type="PROSITE" id="PS50255"/>
    </source>
</evidence>
<protein>
    <recommendedName>
        <fullName evidence="5">Cytochrome b5 heme-binding domain-containing protein</fullName>
    </recommendedName>
</protein>
<evidence type="ECO:0000256" key="1">
    <source>
        <dbReference type="ARBA" id="ARBA00022617"/>
    </source>
</evidence>
<proteinExistence type="inferred from homology"/>
<accession>A0A7R9UCK6</accession>
<dbReference type="Gene3D" id="3.10.120.10">
    <property type="entry name" value="Cytochrome b5-like heme/steroid binding domain"/>
    <property type="match status" value="1"/>
</dbReference>
<evidence type="ECO:0000256" key="2">
    <source>
        <dbReference type="ARBA" id="ARBA00022723"/>
    </source>
</evidence>
<dbReference type="PROSITE" id="PS50255">
    <property type="entry name" value="CYTOCHROME_B5_2"/>
    <property type="match status" value="1"/>
</dbReference>
<keyword evidence="3" id="KW-0408">Iron</keyword>
<comment type="similarity">
    <text evidence="4">Belongs to the cytochrome b5 family.</text>
</comment>
<sequence>MLNGNETLWSDFEPVIIVMASTTVLYYAPLDTGTPLESVCIFSFLVLIGITLYRKQLSANAVYLESEENGLVDSDARKAAFRRVTLGKQRSFRKRVKVSGQLTAKRVDLIGNVPREVGILICRFAGSDATLVLSSVSKSANSIAEAAWKPLWLDRFSPALGSDFALAAARRDGVIGDDSAEPLCKVLYDRTFHNDEAPAKLSQKQIFFYWELSFREWILANADSDAYCVIALHDILLDVTDFIAEHPGSPDTLLDYSGMDATDMFEKVGHSHSARRLISTLPKLDLGPCHVPMKLEKAYMDERATMRASVPRLRQLMTEKGTMLPTWVYLEPYNVCVPQRRWKLWNEGTSEWAYVNESGEGM</sequence>
<dbReference type="SMART" id="SM01117">
    <property type="entry name" value="Cyt-b5"/>
    <property type="match status" value="1"/>
</dbReference>
<reference evidence="6" key="1">
    <citation type="submission" date="2021-01" db="EMBL/GenBank/DDBJ databases">
        <authorList>
            <person name="Corre E."/>
            <person name="Pelletier E."/>
            <person name="Niang G."/>
            <person name="Scheremetjew M."/>
            <person name="Finn R."/>
            <person name="Kale V."/>
            <person name="Holt S."/>
            <person name="Cochrane G."/>
            <person name="Meng A."/>
            <person name="Brown T."/>
            <person name="Cohen L."/>
        </authorList>
    </citation>
    <scope>NUCLEOTIDE SEQUENCE</scope>
    <source>
        <strain evidence="6">CCMP2078</strain>
    </source>
</reference>
<dbReference type="SUPFAM" id="SSF55856">
    <property type="entry name" value="Cytochrome b5-like heme/steroid binding domain"/>
    <property type="match status" value="1"/>
</dbReference>
<dbReference type="GO" id="GO:0046872">
    <property type="term" value="F:metal ion binding"/>
    <property type="evidence" value="ECO:0007669"/>
    <property type="project" value="UniProtKB-KW"/>
</dbReference>
<dbReference type="GO" id="GO:0020037">
    <property type="term" value="F:heme binding"/>
    <property type="evidence" value="ECO:0007669"/>
    <property type="project" value="TreeGrafter"/>
</dbReference>
<dbReference type="InterPro" id="IPR001199">
    <property type="entry name" value="Cyt_B5-like_heme/steroid-bd"/>
</dbReference>
<dbReference type="AlphaFoldDB" id="A0A7R9UCK6"/>
<keyword evidence="2" id="KW-0479">Metal-binding</keyword>